<feature type="signal peptide" evidence="1">
    <location>
        <begin position="1"/>
        <end position="25"/>
    </location>
</feature>
<evidence type="ECO:0008006" key="4">
    <source>
        <dbReference type="Google" id="ProtNLM"/>
    </source>
</evidence>
<accession>A0ABD0X1S8</accession>
<keyword evidence="1" id="KW-0732">Signal</keyword>
<proteinExistence type="predicted"/>
<comment type="caution">
    <text evidence="2">The sequence shown here is derived from an EMBL/GenBank/DDBJ whole genome shotgun (WGS) entry which is preliminary data.</text>
</comment>
<feature type="chain" id="PRO_5044775117" description="Secreted protein" evidence="1">
    <location>
        <begin position="26"/>
        <end position="69"/>
    </location>
</feature>
<dbReference type="Proteomes" id="UP001557470">
    <property type="component" value="Unassembled WGS sequence"/>
</dbReference>
<name>A0ABD0X1S8_UMBPY</name>
<sequence>MLLSHRHLSFVSVWILLPIFPSIPSSPTHFLQPCIIPVEHHAQNVFLSGLFEASPRIHAGSLLPDQLPS</sequence>
<dbReference type="AlphaFoldDB" id="A0ABD0X1S8"/>
<organism evidence="2 3">
    <name type="scientific">Umbra pygmaea</name>
    <name type="common">Eastern mudminnow</name>
    <dbReference type="NCBI Taxonomy" id="75934"/>
    <lineage>
        <taxon>Eukaryota</taxon>
        <taxon>Metazoa</taxon>
        <taxon>Chordata</taxon>
        <taxon>Craniata</taxon>
        <taxon>Vertebrata</taxon>
        <taxon>Euteleostomi</taxon>
        <taxon>Actinopterygii</taxon>
        <taxon>Neopterygii</taxon>
        <taxon>Teleostei</taxon>
        <taxon>Protacanthopterygii</taxon>
        <taxon>Esociformes</taxon>
        <taxon>Umbridae</taxon>
        <taxon>Umbra</taxon>
    </lineage>
</organism>
<dbReference type="EMBL" id="JAGEUA010000003">
    <property type="protein sequence ID" value="KAL0993269.1"/>
    <property type="molecule type" value="Genomic_DNA"/>
</dbReference>
<reference evidence="2 3" key="1">
    <citation type="submission" date="2024-06" db="EMBL/GenBank/DDBJ databases">
        <authorList>
            <person name="Pan Q."/>
            <person name="Wen M."/>
            <person name="Jouanno E."/>
            <person name="Zahm M."/>
            <person name="Klopp C."/>
            <person name="Cabau C."/>
            <person name="Louis A."/>
            <person name="Berthelot C."/>
            <person name="Parey E."/>
            <person name="Roest Crollius H."/>
            <person name="Montfort J."/>
            <person name="Robinson-Rechavi M."/>
            <person name="Bouchez O."/>
            <person name="Lampietro C."/>
            <person name="Lopez Roques C."/>
            <person name="Donnadieu C."/>
            <person name="Postlethwait J."/>
            <person name="Bobe J."/>
            <person name="Verreycken H."/>
            <person name="Guiguen Y."/>
        </authorList>
    </citation>
    <scope>NUCLEOTIDE SEQUENCE [LARGE SCALE GENOMIC DNA]</scope>
    <source>
        <strain evidence="2">Up_M1</strain>
        <tissue evidence="2">Testis</tissue>
    </source>
</reference>
<protein>
    <recommendedName>
        <fullName evidence="4">Secreted protein</fullName>
    </recommendedName>
</protein>
<evidence type="ECO:0000313" key="2">
    <source>
        <dbReference type="EMBL" id="KAL0993269.1"/>
    </source>
</evidence>
<evidence type="ECO:0000256" key="1">
    <source>
        <dbReference type="SAM" id="SignalP"/>
    </source>
</evidence>
<evidence type="ECO:0000313" key="3">
    <source>
        <dbReference type="Proteomes" id="UP001557470"/>
    </source>
</evidence>
<keyword evidence="3" id="KW-1185">Reference proteome</keyword>
<gene>
    <name evidence="2" type="ORF">UPYG_G00105420</name>
</gene>